<dbReference type="InterPro" id="IPR036909">
    <property type="entry name" value="Cyt_c-like_dom_sf"/>
</dbReference>
<evidence type="ECO:0000256" key="6">
    <source>
        <dbReference type="SAM" id="SignalP"/>
    </source>
</evidence>
<dbReference type="PANTHER" id="PTHR35008:SF9">
    <property type="entry name" value="CYTOCHROME C DOMAIN-CONTAINING PROTEIN"/>
    <property type="match status" value="1"/>
</dbReference>
<dbReference type="GO" id="GO:0009055">
    <property type="term" value="F:electron transfer activity"/>
    <property type="evidence" value="ECO:0007669"/>
    <property type="project" value="InterPro"/>
</dbReference>
<dbReference type="GO" id="GO:0046872">
    <property type="term" value="F:metal ion binding"/>
    <property type="evidence" value="ECO:0007669"/>
    <property type="project" value="UniProtKB-KW"/>
</dbReference>
<evidence type="ECO:0000313" key="8">
    <source>
        <dbReference type="EMBL" id="QGY47113.1"/>
    </source>
</evidence>
<dbReference type="Gene3D" id="1.10.760.10">
    <property type="entry name" value="Cytochrome c-like domain"/>
    <property type="match status" value="1"/>
</dbReference>
<evidence type="ECO:0000256" key="4">
    <source>
        <dbReference type="PROSITE-ProRule" id="PRU00433"/>
    </source>
</evidence>
<name>A0A6I6K650_9BACT</name>
<dbReference type="AlphaFoldDB" id="A0A6I6K650"/>
<evidence type="ECO:0000313" key="9">
    <source>
        <dbReference type="Proteomes" id="UP000428260"/>
    </source>
</evidence>
<evidence type="ECO:0000256" key="5">
    <source>
        <dbReference type="SAM" id="MobiDB-lite"/>
    </source>
</evidence>
<dbReference type="InterPro" id="IPR009056">
    <property type="entry name" value="Cyt_c-like_dom"/>
</dbReference>
<dbReference type="PANTHER" id="PTHR35008">
    <property type="entry name" value="BLL4482 PROTEIN-RELATED"/>
    <property type="match status" value="1"/>
</dbReference>
<keyword evidence="3 4" id="KW-0408">Iron</keyword>
<dbReference type="Pfam" id="PF00034">
    <property type="entry name" value="Cytochrom_C"/>
    <property type="match status" value="1"/>
</dbReference>
<feature type="domain" description="Cytochrome c" evidence="7">
    <location>
        <begin position="46"/>
        <end position="135"/>
    </location>
</feature>
<dbReference type="PROSITE" id="PS51007">
    <property type="entry name" value="CYTC"/>
    <property type="match status" value="1"/>
</dbReference>
<evidence type="ECO:0000256" key="2">
    <source>
        <dbReference type="ARBA" id="ARBA00022723"/>
    </source>
</evidence>
<dbReference type="SUPFAM" id="SSF46626">
    <property type="entry name" value="Cytochrome c"/>
    <property type="match status" value="1"/>
</dbReference>
<dbReference type="Proteomes" id="UP000428260">
    <property type="component" value="Chromosome"/>
</dbReference>
<feature type="compositionally biased region" description="Polar residues" evidence="5">
    <location>
        <begin position="27"/>
        <end position="38"/>
    </location>
</feature>
<reference evidence="8 9" key="1">
    <citation type="submission" date="2019-11" db="EMBL/GenBank/DDBJ databases">
        <authorList>
            <person name="Zheng R.K."/>
            <person name="Sun C.M."/>
        </authorList>
    </citation>
    <scope>NUCLEOTIDE SEQUENCE [LARGE SCALE GENOMIC DNA]</scope>
    <source>
        <strain evidence="8 9">WC007</strain>
    </source>
</reference>
<gene>
    <name evidence="8" type="ORF">GM418_26655</name>
</gene>
<dbReference type="KEGG" id="mcos:GM418_26655"/>
<feature type="signal peptide" evidence="6">
    <location>
        <begin position="1"/>
        <end position="16"/>
    </location>
</feature>
<dbReference type="EMBL" id="CP046401">
    <property type="protein sequence ID" value="QGY47113.1"/>
    <property type="molecule type" value="Genomic_DNA"/>
</dbReference>
<proteinExistence type="predicted"/>
<evidence type="ECO:0000259" key="7">
    <source>
        <dbReference type="PROSITE" id="PS51007"/>
    </source>
</evidence>
<feature type="region of interest" description="Disordered" evidence="5">
    <location>
        <begin position="27"/>
        <end position="47"/>
    </location>
</feature>
<dbReference type="RefSeq" id="WP_158870661.1">
    <property type="nucleotide sequence ID" value="NZ_CP046401.1"/>
</dbReference>
<dbReference type="PROSITE" id="PS51257">
    <property type="entry name" value="PROKAR_LIPOPROTEIN"/>
    <property type="match status" value="1"/>
</dbReference>
<keyword evidence="1 4" id="KW-0349">Heme</keyword>
<evidence type="ECO:0000256" key="1">
    <source>
        <dbReference type="ARBA" id="ARBA00022617"/>
    </source>
</evidence>
<accession>A0A6I6K650</accession>
<keyword evidence="6" id="KW-0732">Signal</keyword>
<keyword evidence="2 4" id="KW-0479">Metal-binding</keyword>
<feature type="chain" id="PRO_5026348299" evidence="6">
    <location>
        <begin position="17"/>
        <end position="152"/>
    </location>
</feature>
<dbReference type="InterPro" id="IPR051459">
    <property type="entry name" value="Cytochrome_c-type_DH"/>
</dbReference>
<evidence type="ECO:0000256" key="3">
    <source>
        <dbReference type="ARBA" id="ARBA00023004"/>
    </source>
</evidence>
<protein>
    <submittedName>
        <fullName evidence="8">C-type cytochrome</fullName>
    </submittedName>
</protein>
<organism evidence="8 9">
    <name type="scientific">Maribellus comscasis</name>
    <dbReference type="NCBI Taxonomy" id="2681766"/>
    <lineage>
        <taxon>Bacteria</taxon>
        <taxon>Pseudomonadati</taxon>
        <taxon>Bacteroidota</taxon>
        <taxon>Bacteroidia</taxon>
        <taxon>Marinilabiliales</taxon>
        <taxon>Prolixibacteraceae</taxon>
        <taxon>Maribellus</taxon>
    </lineage>
</organism>
<dbReference type="GO" id="GO:0020037">
    <property type="term" value="F:heme binding"/>
    <property type="evidence" value="ECO:0007669"/>
    <property type="project" value="InterPro"/>
</dbReference>
<sequence length="152" mass="16420">MKYKFALLVISAVLFAACGGSNQKNEKSVISQPDQSAPVTEKAATQKEHPGKKVYDSVCLVCHMADGSGVPGMHPPIYESDFVNGDAEQLIKIILEGMSGKVEVKGETYNSIMPPQAHLSNQQIADVLSYVRSSFGNNSGPILPEDVQKLRK</sequence>
<keyword evidence="9" id="KW-1185">Reference proteome</keyword>